<keyword evidence="4" id="KW-0812">Transmembrane</keyword>
<dbReference type="Gene3D" id="3.90.550.10">
    <property type="entry name" value="Spore Coat Polysaccharide Biosynthesis Protein SpsA, Chain A"/>
    <property type="match status" value="1"/>
</dbReference>
<proteinExistence type="inferred from homology"/>
<reference evidence="7" key="1">
    <citation type="submission" date="2017-09" db="EMBL/GenBank/DDBJ databases">
        <title>Depth-based differentiation of microbial function through sediment-hosted aquifers and enrichment of novel symbionts in the deep terrestrial subsurface.</title>
        <authorList>
            <person name="Probst A.J."/>
            <person name="Ladd B."/>
            <person name="Jarett J.K."/>
            <person name="Geller-Mcgrath D.E."/>
            <person name="Sieber C.M.K."/>
            <person name="Emerson J.B."/>
            <person name="Anantharaman K."/>
            <person name="Thomas B.C."/>
            <person name="Malmstrom R."/>
            <person name="Stieglmeier M."/>
            <person name="Klingl A."/>
            <person name="Woyke T."/>
            <person name="Ryan C.M."/>
            <person name="Banfield J.F."/>
        </authorList>
    </citation>
    <scope>NUCLEOTIDE SEQUENCE [LARGE SCALE GENOMIC DNA]</scope>
</reference>
<comment type="caution">
    <text evidence="6">The sequence shown here is derived from an EMBL/GenBank/DDBJ whole genome shotgun (WGS) entry which is preliminary data.</text>
</comment>
<evidence type="ECO:0000313" key="6">
    <source>
        <dbReference type="EMBL" id="PJE76916.1"/>
    </source>
</evidence>
<sequence length="286" mass="33187">MKSRVNRVHPRTMSISVIMSVYNGERFLRDAVLSVLDQTFHDIELLVIDDASTDGTLHLLEELASRDSRIRILTNSTNLGLTKSLNRALMHAQGEFIARLDADDIAFPSRLEKQLAFLASHPDIDIVGTAYEWIDEHGNVIGRPNVITDPDDIHRTFPRTNPLLHSSVLMRRHLLDSTGGYDASYKKAQDYALWLRLAPTHRFANLPEILTQKRLSKDMLSYASERSQLRFAVRARYEALRRGDYPMWYFIYILKPFIASILPRAVVRWIRIHLFHQRQYEHPTLR</sequence>
<dbReference type="EMBL" id="PFEU01000008">
    <property type="protein sequence ID" value="PJE76916.1"/>
    <property type="molecule type" value="Genomic_DNA"/>
</dbReference>
<dbReference type="InterPro" id="IPR050834">
    <property type="entry name" value="Glycosyltransf_2"/>
</dbReference>
<evidence type="ECO:0000256" key="4">
    <source>
        <dbReference type="SAM" id="Phobius"/>
    </source>
</evidence>
<gene>
    <name evidence="6" type="ORF">COV05_01825</name>
</gene>
<evidence type="ECO:0000256" key="1">
    <source>
        <dbReference type="ARBA" id="ARBA00006739"/>
    </source>
</evidence>
<dbReference type="InterPro" id="IPR029044">
    <property type="entry name" value="Nucleotide-diphossugar_trans"/>
</dbReference>
<comment type="similarity">
    <text evidence="1">Belongs to the glycosyltransferase 2 family.</text>
</comment>
<dbReference type="Pfam" id="PF00535">
    <property type="entry name" value="Glycos_transf_2"/>
    <property type="match status" value="1"/>
</dbReference>
<keyword evidence="2" id="KW-0328">Glycosyltransferase</keyword>
<dbReference type="PANTHER" id="PTHR43685:SF5">
    <property type="entry name" value="GLYCOSYLTRANSFERASE EPSE-RELATED"/>
    <property type="match status" value="1"/>
</dbReference>
<name>A0A2M8LHN3_9BACT</name>
<dbReference type="Proteomes" id="UP000231436">
    <property type="component" value="Unassembled WGS sequence"/>
</dbReference>
<dbReference type="AlphaFoldDB" id="A0A2M8LHN3"/>
<accession>A0A2M8LHN3</accession>
<evidence type="ECO:0000259" key="5">
    <source>
        <dbReference type="Pfam" id="PF00535"/>
    </source>
</evidence>
<protein>
    <submittedName>
        <fullName evidence="6">Glycosyltransferase</fullName>
    </submittedName>
</protein>
<keyword evidence="4" id="KW-1133">Transmembrane helix</keyword>
<feature type="domain" description="Glycosyltransferase 2-like" evidence="5">
    <location>
        <begin position="16"/>
        <end position="167"/>
    </location>
</feature>
<dbReference type="PANTHER" id="PTHR43685">
    <property type="entry name" value="GLYCOSYLTRANSFERASE"/>
    <property type="match status" value="1"/>
</dbReference>
<feature type="transmembrane region" description="Helical" evidence="4">
    <location>
        <begin position="247"/>
        <end position="267"/>
    </location>
</feature>
<dbReference type="SUPFAM" id="SSF53448">
    <property type="entry name" value="Nucleotide-diphospho-sugar transferases"/>
    <property type="match status" value="1"/>
</dbReference>
<evidence type="ECO:0000313" key="7">
    <source>
        <dbReference type="Proteomes" id="UP000231436"/>
    </source>
</evidence>
<dbReference type="InterPro" id="IPR001173">
    <property type="entry name" value="Glyco_trans_2-like"/>
</dbReference>
<evidence type="ECO:0000256" key="3">
    <source>
        <dbReference type="ARBA" id="ARBA00022679"/>
    </source>
</evidence>
<keyword evidence="3 6" id="KW-0808">Transferase</keyword>
<organism evidence="6 7">
    <name type="scientific">Candidatus Uhrbacteria bacterium CG10_big_fil_rev_8_21_14_0_10_48_16</name>
    <dbReference type="NCBI Taxonomy" id="1975038"/>
    <lineage>
        <taxon>Bacteria</taxon>
        <taxon>Candidatus Uhriibacteriota</taxon>
    </lineage>
</organism>
<dbReference type="GO" id="GO:0016757">
    <property type="term" value="F:glycosyltransferase activity"/>
    <property type="evidence" value="ECO:0007669"/>
    <property type="project" value="UniProtKB-KW"/>
</dbReference>
<evidence type="ECO:0000256" key="2">
    <source>
        <dbReference type="ARBA" id="ARBA00022676"/>
    </source>
</evidence>
<keyword evidence="4" id="KW-0472">Membrane</keyword>